<dbReference type="InterPro" id="IPR036388">
    <property type="entry name" value="WH-like_DNA-bd_sf"/>
</dbReference>
<proteinExistence type="inferred from homology"/>
<keyword evidence="4" id="KW-0804">Transcription</keyword>
<organism evidence="6 7">
    <name type="scientific">Luteolibacter soli</name>
    <dbReference type="NCBI Taxonomy" id="3135280"/>
    <lineage>
        <taxon>Bacteria</taxon>
        <taxon>Pseudomonadati</taxon>
        <taxon>Verrucomicrobiota</taxon>
        <taxon>Verrucomicrobiia</taxon>
        <taxon>Verrucomicrobiales</taxon>
        <taxon>Verrucomicrobiaceae</taxon>
        <taxon>Luteolibacter</taxon>
    </lineage>
</organism>
<evidence type="ECO:0000259" key="5">
    <source>
        <dbReference type="Pfam" id="PF08281"/>
    </source>
</evidence>
<evidence type="ECO:0000313" key="7">
    <source>
        <dbReference type="Proteomes" id="UP001371305"/>
    </source>
</evidence>
<dbReference type="PANTHER" id="PTHR43133">
    <property type="entry name" value="RNA POLYMERASE ECF-TYPE SIGMA FACTO"/>
    <property type="match status" value="1"/>
</dbReference>
<dbReference type="Gene3D" id="1.10.10.10">
    <property type="entry name" value="Winged helix-like DNA-binding domain superfamily/Winged helix DNA-binding domain"/>
    <property type="match status" value="1"/>
</dbReference>
<dbReference type="CDD" id="cd06171">
    <property type="entry name" value="Sigma70_r4"/>
    <property type="match status" value="1"/>
</dbReference>
<accession>A0ABU9ATE1</accession>
<dbReference type="InterPro" id="IPR013249">
    <property type="entry name" value="RNA_pol_sigma70_r4_t2"/>
</dbReference>
<dbReference type="Gene3D" id="1.10.1740.10">
    <property type="match status" value="1"/>
</dbReference>
<comment type="caution">
    <text evidence="6">The sequence shown here is derived from an EMBL/GenBank/DDBJ whole genome shotgun (WGS) entry which is preliminary data.</text>
</comment>
<evidence type="ECO:0000256" key="4">
    <source>
        <dbReference type="ARBA" id="ARBA00023163"/>
    </source>
</evidence>
<reference evidence="6 7" key="1">
    <citation type="submission" date="2024-04" db="EMBL/GenBank/DDBJ databases">
        <title>Luteolibacter sp. isolated from soil.</title>
        <authorList>
            <person name="An J."/>
        </authorList>
    </citation>
    <scope>NUCLEOTIDE SEQUENCE [LARGE SCALE GENOMIC DNA]</scope>
    <source>
        <strain evidence="6 7">Y139</strain>
    </source>
</reference>
<dbReference type="InterPro" id="IPR039425">
    <property type="entry name" value="RNA_pol_sigma-70-like"/>
</dbReference>
<dbReference type="EMBL" id="JBBUKT010000003">
    <property type="protein sequence ID" value="MEK7951011.1"/>
    <property type="molecule type" value="Genomic_DNA"/>
</dbReference>
<feature type="domain" description="RNA polymerase sigma factor 70 region 4 type 2" evidence="5">
    <location>
        <begin position="126"/>
        <end position="176"/>
    </location>
</feature>
<dbReference type="Proteomes" id="UP001371305">
    <property type="component" value="Unassembled WGS sequence"/>
</dbReference>
<keyword evidence="3" id="KW-0731">Sigma factor</keyword>
<dbReference type="InterPro" id="IPR013324">
    <property type="entry name" value="RNA_pol_sigma_r3/r4-like"/>
</dbReference>
<dbReference type="Pfam" id="PF08281">
    <property type="entry name" value="Sigma70_r4_2"/>
    <property type="match status" value="1"/>
</dbReference>
<name>A0ABU9ATE1_9BACT</name>
<evidence type="ECO:0000256" key="3">
    <source>
        <dbReference type="ARBA" id="ARBA00023082"/>
    </source>
</evidence>
<dbReference type="PANTHER" id="PTHR43133:SF51">
    <property type="entry name" value="RNA POLYMERASE SIGMA FACTOR"/>
    <property type="match status" value="1"/>
</dbReference>
<gene>
    <name evidence="6" type="ORF">WKV53_10910</name>
</gene>
<dbReference type="SUPFAM" id="SSF88946">
    <property type="entry name" value="Sigma2 domain of RNA polymerase sigma factors"/>
    <property type="match status" value="1"/>
</dbReference>
<evidence type="ECO:0000256" key="1">
    <source>
        <dbReference type="ARBA" id="ARBA00010641"/>
    </source>
</evidence>
<dbReference type="NCBIfam" id="TIGR02937">
    <property type="entry name" value="sigma70-ECF"/>
    <property type="match status" value="1"/>
</dbReference>
<evidence type="ECO:0000313" key="6">
    <source>
        <dbReference type="EMBL" id="MEK7951011.1"/>
    </source>
</evidence>
<dbReference type="InterPro" id="IPR014284">
    <property type="entry name" value="RNA_pol_sigma-70_dom"/>
</dbReference>
<sequence length="645" mass="69853">MEKSAPSDHDLLAQWLGEHREAAFHALVDRYTALVHATARRTCGDESIATEASQLTFITLAGKAASLLSCASLGGWLHATSMMHAKNLIRKSQRENRKRHHLQLAMETTPPDATSQSVWKDMEPMLDDALAALPAKDREALLLRFYRSLSIREIAATLGIATAAAQKRVDRAVERLRLHLSRRGCQAGGTLSAAMLAGFAVDAQAALPASSVLASKALAASAATGSLATLATFLTATVMKTTSFVPPLAVLLAAVTWIGSQRHSLASVESESTRLRQQLADQTLASTNPGAGTRKLSAERAMPTDWKELAALLDDPVIRRQFWQRVENMTSEELVRSLREISTLSMLQSERVALENVISGKLVAVDPEAALVNFPDQLGDPGMLGRQLPVALLAWMRKEPAEAIAWLDTQIAAGRLDSKRLGHSDGTRTAFEANAVVGLLSSDPAAAGRRLANLTDEDRAETMRYAGTLGIIDPPEAFVALARQQLPDEGAKEAIKAQAAKRVHDTDFSSVNEFLDAVAATPAERENCVRSVVPDGTMAILMQRKIAAEDIRAIRDWAISQSPALAGEATGNMLGQISIQQDQIPYPEIISLVRQYHEAGDGDSLLISFLENTYAENEANKVMCRELAEKVTDEAKRSELLQNLK</sequence>
<evidence type="ECO:0000256" key="2">
    <source>
        <dbReference type="ARBA" id="ARBA00023015"/>
    </source>
</evidence>
<dbReference type="RefSeq" id="WP_341404613.1">
    <property type="nucleotide sequence ID" value="NZ_JBBUKT010000003.1"/>
</dbReference>
<dbReference type="InterPro" id="IPR013325">
    <property type="entry name" value="RNA_pol_sigma_r2"/>
</dbReference>
<comment type="similarity">
    <text evidence="1">Belongs to the sigma-70 factor family. ECF subfamily.</text>
</comment>
<keyword evidence="2" id="KW-0805">Transcription regulation</keyword>
<dbReference type="SUPFAM" id="SSF88659">
    <property type="entry name" value="Sigma3 and sigma4 domains of RNA polymerase sigma factors"/>
    <property type="match status" value="1"/>
</dbReference>
<keyword evidence="7" id="KW-1185">Reference proteome</keyword>
<protein>
    <submittedName>
        <fullName evidence="6">RNA polymerase sigma factor</fullName>
    </submittedName>
</protein>